<sequence length="333" mass="37583">MHFLLSSISVVYVLTTPIPKDGENATVEQIRMKAKWDNDDYVFSGLILNAKSMAENASSKKFLVSNFTNHKMTDSRPVMKQYNVLLGILGRFTQHKMNMDEAIQVSCIIDPREVEDAMLSFYEVPRTSSVPWNVVISCLGIHGHGEKSLQLFRNMLDERVQPDTITFISLLSACSHSGLVEQGACRIYGNTDLDKVASNKLLEVDPDNVGYYVLISNIYATAGKWEGVDNVRSLADSKGLKKNPGWSYIELNNKMEVFYIGNYSHPQCDKIYEKLDELLGKMKILGYVSDYSFVLQDVEEDEKQHILTSHNERLEIVSGILNTPPKTTIRILG</sequence>
<keyword evidence="7" id="KW-1185">Reference proteome</keyword>
<evidence type="ECO:0000256" key="4">
    <source>
        <dbReference type="SAM" id="SignalP"/>
    </source>
</evidence>
<organism evidence="6 7">
    <name type="scientific">Tanacetum coccineum</name>
    <dbReference type="NCBI Taxonomy" id="301880"/>
    <lineage>
        <taxon>Eukaryota</taxon>
        <taxon>Viridiplantae</taxon>
        <taxon>Streptophyta</taxon>
        <taxon>Embryophyta</taxon>
        <taxon>Tracheophyta</taxon>
        <taxon>Spermatophyta</taxon>
        <taxon>Magnoliopsida</taxon>
        <taxon>eudicotyledons</taxon>
        <taxon>Gunneridae</taxon>
        <taxon>Pentapetalae</taxon>
        <taxon>asterids</taxon>
        <taxon>campanulids</taxon>
        <taxon>Asterales</taxon>
        <taxon>Asteraceae</taxon>
        <taxon>Asteroideae</taxon>
        <taxon>Anthemideae</taxon>
        <taxon>Anthemidinae</taxon>
        <taxon>Tanacetum</taxon>
    </lineage>
</organism>
<protein>
    <submittedName>
        <fullName evidence="6">Pentatricopeptide repeat-containing protein</fullName>
    </submittedName>
</protein>
<evidence type="ECO:0000256" key="2">
    <source>
        <dbReference type="ARBA" id="ARBA00022737"/>
    </source>
</evidence>
<evidence type="ECO:0000256" key="1">
    <source>
        <dbReference type="ARBA" id="ARBA00006643"/>
    </source>
</evidence>
<dbReference type="InterPro" id="IPR011990">
    <property type="entry name" value="TPR-like_helical_dom_sf"/>
</dbReference>
<dbReference type="EMBL" id="BQNB010012499">
    <property type="protein sequence ID" value="GJT04296.1"/>
    <property type="molecule type" value="Genomic_DNA"/>
</dbReference>
<comment type="similarity">
    <text evidence="1">Belongs to the PPR family. PCMP-H subfamily.</text>
</comment>
<dbReference type="PROSITE" id="PS51375">
    <property type="entry name" value="PPR"/>
    <property type="match status" value="1"/>
</dbReference>
<dbReference type="InterPro" id="IPR032867">
    <property type="entry name" value="DYW_dom"/>
</dbReference>
<comment type="caution">
    <text evidence="6">The sequence shown here is derived from an EMBL/GenBank/DDBJ whole genome shotgun (WGS) entry which is preliminary data.</text>
</comment>
<dbReference type="Proteomes" id="UP001151760">
    <property type="component" value="Unassembled WGS sequence"/>
</dbReference>
<dbReference type="InterPro" id="IPR002885">
    <property type="entry name" value="PPR_rpt"/>
</dbReference>
<feature type="chain" id="PRO_5046263002" evidence="4">
    <location>
        <begin position="16"/>
        <end position="333"/>
    </location>
</feature>
<accession>A0ABQ5ANR7</accession>
<gene>
    <name evidence="6" type="ORF">Tco_0838758</name>
</gene>
<keyword evidence="4" id="KW-0732">Signal</keyword>
<keyword evidence="2" id="KW-0677">Repeat</keyword>
<dbReference type="Pfam" id="PF14432">
    <property type="entry name" value="DYW_deaminase"/>
    <property type="match status" value="1"/>
</dbReference>
<dbReference type="PANTHER" id="PTHR47926">
    <property type="entry name" value="PENTATRICOPEPTIDE REPEAT-CONTAINING PROTEIN"/>
    <property type="match status" value="1"/>
</dbReference>
<evidence type="ECO:0000259" key="5">
    <source>
        <dbReference type="Pfam" id="PF14432"/>
    </source>
</evidence>
<feature type="domain" description="DYW" evidence="5">
    <location>
        <begin position="286"/>
        <end position="332"/>
    </location>
</feature>
<reference evidence="6" key="1">
    <citation type="journal article" date="2022" name="Int. J. Mol. Sci.">
        <title>Draft Genome of Tanacetum Coccineum: Genomic Comparison of Closely Related Tanacetum-Family Plants.</title>
        <authorList>
            <person name="Yamashiro T."/>
            <person name="Shiraishi A."/>
            <person name="Nakayama K."/>
            <person name="Satake H."/>
        </authorList>
    </citation>
    <scope>NUCLEOTIDE SEQUENCE</scope>
</reference>
<dbReference type="NCBIfam" id="TIGR00756">
    <property type="entry name" value="PPR"/>
    <property type="match status" value="1"/>
</dbReference>
<dbReference type="Pfam" id="PF20431">
    <property type="entry name" value="E_motif"/>
    <property type="match status" value="1"/>
</dbReference>
<feature type="repeat" description="PPR" evidence="3">
    <location>
        <begin position="128"/>
        <end position="162"/>
    </location>
</feature>
<evidence type="ECO:0000256" key="3">
    <source>
        <dbReference type="PROSITE-ProRule" id="PRU00708"/>
    </source>
</evidence>
<evidence type="ECO:0000313" key="6">
    <source>
        <dbReference type="EMBL" id="GJT04296.1"/>
    </source>
</evidence>
<reference evidence="6" key="2">
    <citation type="submission" date="2022-01" db="EMBL/GenBank/DDBJ databases">
        <authorList>
            <person name="Yamashiro T."/>
            <person name="Shiraishi A."/>
            <person name="Satake H."/>
            <person name="Nakayama K."/>
        </authorList>
    </citation>
    <scope>NUCLEOTIDE SEQUENCE</scope>
</reference>
<name>A0ABQ5ANR7_9ASTR</name>
<dbReference type="Gene3D" id="1.25.40.10">
    <property type="entry name" value="Tetratricopeptide repeat domain"/>
    <property type="match status" value="1"/>
</dbReference>
<proteinExistence type="inferred from homology"/>
<evidence type="ECO:0000313" key="7">
    <source>
        <dbReference type="Proteomes" id="UP001151760"/>
    </source>
</evidence>
<dbReference type="InterPro" id="IPR046848">
    <property type="entry name" value="E_motif"/>
</dbReference>
<feature type="signal peptide" evidence="4">
    <location>
        <begin position="1"/>
        <end position="15"/>
    </location>
</feature>
<dbReference type="PANTHER" id="PTHR47926:SF486">
    <property type="entry name" value="(WILD MALAYSIAN BANANA) HYPOTHETICAL PROTEIN"/>
    <property type="match status" value="1"/>
</dbReference>
<dbReference type="Pfam" id="PF13041">
    <property type="entry name" value="PPR_2"/>
    <property type="match status" value="1"/>
</dbReference>
<dbReference type="InterPro" id="IPR046960">
    <property type="entry name" value="PPR_At4g14850-like_plant"/>
</dbReference>